<sequence length="99" mass="10455">DHLAFQLVRQQSADAATQVIADSYSAFHIFKTFNLAVMLGWIVLAIGSYLSRALTIYQCIGLALMSSLPLGVLKGSTALSVVATIGLCAALLPFGVKVL</sequence>
<gene>
    <name evidence="2" type="ORF">K0U00_51045</name>
</gene>
<protein>
    <submittedName>
        <fullName evidence="2">Uncharacterized protein</fullName>
    </submittedName>
</protein>
<feature type="non-terminal residue" evidence="2">
    <location>
        <position position="1"/>
    </location>
</feature>
<keyword evidence="1" id="KW-1133">Transmembrane helix</keyword>
<name>A0ABS7CNA9_9BACL</name>
<proteinExistence type="predicted"/>
<feature type="transmembrane region" description="Helical" evidence="1">
    <location>
        <begin position="78"/>
        <end position="96"/>
    </location>
</feature>
<keyword evidence="1" id="KW-0812">Transmembrane</keyword>
<feature type="non-terminal residue" evidence="2">
    <location>
        <position position="99"/>
    </location>
</feature>
<evidence type="ECO:0000313" key="3">
    <source>
        <dbReference type="Proteomes" id="UP001519887"/>
    </source>
</evidence>
<dbReference type="Proteomes" id="UP001519887">
    <property type="component" value="Unassembled WGS sequence"/>
</dbReference>
<feature type="transmembrane region" description="Helical" evidence="1">
    <location>
        <begin position="26"/>
        <end position="47"/>
    </location>
</feature>
<evidence type="ECO:0000256" key="1">
    <source>
        <dbReference type="SAM" id="Phobius"/>
    </source>
</evidence>
<accession>A0ABS7CNA9</accession>
<evidence type="ECO:0000313" key="2">
    <source>
        <dbReference type="EMBL" id="MBW7462418.1"/>
    </source>
</evidence>
<comment type="caution">
    <text evidence="2">The sequence shown here is derived from an EMBL/GenBank/DDBJ whole genome shotgun (WGS) entry which is preliminary data.</text>
</comment>
<keyword evidence="1" id="KW-0472">Membrane</keyword>
<dbReference type="EMBL" id="JAHZIK010003915">
    <property type="protein sequence ID" value="MBW7462418.1"/>
    <property type="molecule type" value="Genomic_DNA"/>
</dbReference>
<keyword evidence="3" id="KW-1185">Reference proteome</keyword>
<reference evidence="2 3" key="1">
    <citation type="submission" date="2021-07" db="EMBL/GenBank/DDBJ databases">
        <title>Paenibacillus radiodurans sp. nov., isolated from the southeastern edge of Tengger Desert.</title>
        <authorList>
            <person name="Zhang G."/>
        </authorList>
    </citation>
    <scope>NUCLEOTIDE SEQUENCE [LARGE SCALE GENOMIC DNA]</scope>
    <source>
        <strain evidence="2 3">CCM 7311</strain>
    </source>
</reference>
<organism evidence="2 3">
    <name type="scientific">Paenibacillus sepulcri</name>
    <dbReference type="NCBI Taxonomy" id="359917"/>
    <lineage>
        <taxon>Bacteria</taxon>
        <taxon>Bacillati</taxon>
        <taxon>Bacillota</taxon>
        <taxon>Bacilli</taxon>
        <taxon>Bacillales</taxon>
        <taxon>Paenibacillaceae</taxon>
        <taxon>Paenibacillus</taxon>
    </lineage>
</organism>